<dbReference type="AlphaFoldDB" id="A0A0J7JUK9"/>
<dbReference type="Proteomes" id="UP000036403">
    <property type="component" value="Unassembled WGS sequence"/>
</dbReference>
<organism evidence="2 3">
    <name type="scientific">Lasius niger</name>
    <name type="common">Black garden ant</name>
    <dbReference type="NCBI Taxonomy" id="67767"/>
    <lineage>
        <taxon>Eukaryota</taxon>
        <taxon>Metazoa</taxon>
        <taxon>Ecdysozoa</taxon>
        <taxon>Arthropoda</taxon>
        <taxon>Hexapoda</taxon>
        <taxon>Insecta</taxon>
        <taxon>Pterygota</taxon>
        <taxon>Neoptera</taxon>
        <taxon>Endopterygota</taxon>
        <taxon>Hymenoptera</taxon>
        <taxon>Apocrita</taxon>
        <taxon>Aculeata</taxon>
        <taxon>Formicoidea</taxon>
        <taxon>Formicidae</taxon>
        <taxon>Formicinae</taxon>
        <taxon>Lasius</taxon>
        <taxon>Lasius</taxon>
    </lineage>
</organism>
<reference evidence="2 3" key="1">
    <citation type="submission" date="2015-04" db="EMBL/GenBank/DDBJ databases">
        <title>Lasius niger genome sequencing.</title>
        <authorList>
            <person name="Konorov E.A."/>
            <person name="Nikitin M.A."/>
            <person name="Kirill M.V."/>
            <person name="Chang P."/>
        </authorList>
    </citation>
    <scope>NUCLEOTIDE SEQUENCE [LARGE SCALE GENOMIC DNA]</scope>
    <source>
        <tissue evidence="2">Whole</tissue>
    </source>
</reference>
<evidence type="ECO:0000313" key="3">
    <source>
        <dbReference type="Proteomes" id="UP000036403"/>
    </source>
</evidence>
<sequence length="206" mass="22283">ARNNLPALRAPDTLMGVVLGSRDQVPYMLRTSRYLDSTGDSAPYTRTCPRATGTGTGCGRLVMDEPPRPCVRSTYLQMQQCRGRPCLRAIIVLDACPAGTPFSRREKKGTRFAEARMDPWEGGSQRSAAQFPYRREPHCGATRGVPSCPRLSAYGGDGCRRRGAKLSGQNSRGPRRAAGIVQYARRGGAHGAGKLEGSRIAGSWEA</sequence>
<feature type="non-terminal residue" evidence="2">
    <location>
        <position position="1"/>
    </location>
</feature>
<dbReference type="EMBL" id="LBMM01031757">
    <property type="protein sequence ID" value="KMQ81779.1"/>
    <property type="molecule type" value="Genomic_DNA"/>
</dbReference>
<gene>
    <name evidence="2" type="ORF">RF55_25232</name>
</gene>
<accession>A0A0J7JUK9</accession>
<proteinExistence type="predicted"/>
<evidence type="ECO:0000313" key="2">
    <source>
        <dbReference type="EMBL" id="KMQ81779.1"/>
    </source>
</evidence>
<dbReference type="PaxDb" id="67767-A0A0J7JUK9"/>
<keyword evidence="3" id="KW-1185">Reference proteome</keyword>
<comment type="caution">
    <text evidence="2">The sequence shown here is derived from an EMBL/GenBank/DDBJ whole genome shotgun (WGS) entry which is preliminary data.</text>
</comment>
<feature type="region of interest" description="Disordered" evidence="1">
    <location>
        <begin position="183"/>
        <end position="206"/>
    </location>
</feature>
<evidence type="ECO:0000256" key="1">
    <source>
        <dbReference type="SAM" id="MobiDB-lite"/>
    </source>
</evidence>
<protein>
    <submittedName>
        <fullName evidence="2">Uncharacterized protein</fullName>
    </submittedName>
</protein>
<name>A0A0J7JUK9_LASNI</name>